<reference evidence="5 6" key="1">
    <citation type="submission" date="2024-06" db="EMBL/GenBank/DDBJ databases">
        <title>The Natural Products Discovery Center: Release of the First 8490 Sequenced Strains for Exploring Actinobacteria Biosynthetic Diversity.</title>
        <authorList>
            <person name="Kalkreuter E."/>
            <person name="Kautsar S.A."/>
            <person name="Yang D."/>
            <person name="Bader C.D."/>
            <person name="Teijaro C.N."/>
            <person name="Fluegel L."/>
            <person name="Davis C.M."/>
            <person name="Simpson J.R."/>
            <person name="Lauterbach L."/>
            <person name="Steele A.D."/>
            <person name="Gui C."/>
            <person name="Meng S."/>
            <person name="Li G."/>
            <person name="Viehrig K."/>
            <person name="Ye F."/>
            <person name="Su P."/>
            <person name="Kiefer A.F."/>
            <person name="Nichols A."/>
            <person name="Cepeda A.J."/>
            <person name="Yan W."/>
            <person name="Fan B."/>
            <person name="Jiang Y."/>
            <person name="Adhikari A."/>
            <person name="Zheng C.-J."/>
            <person name="Schuster L."/>
            <person name="Cowan T.M."/>
            <person name="Smanski M.J."/>
            <person name="Chevrette M.G."/>
            <person name="De Carvalho L.P.S."/>
            <person name="Shen B."/>
        </authorList>
    </citation>
    <scope>NUCLEOTIDE SEQUENCE [LARGE SCALE GENOMIC DNA]</scope>
    <source>
        <strain evidence="5 6">NPDC005137</strain>
    </source>
</reference>
<dbReference type="RefSeq" id="WP_356710414.1">
    <property type="nucleotide sequence ID" value="NZ_JBEXIP010000015.1"/>
</dbReference>
<protein>
    <submittedName>
        <fullName evidence="5">Phosphopentomutase</fullName>
        <ecNumber evidence="5">5.4.2.7</ecNumber>
    </submittedName>
</protein>
<dbReference type="GO" id="GO:0008973">
    <property type="term" value="F:phosphopentomutase activity"/>
    <property type="evidence" value="ECO:0007669"/>
    <property type="project" value="UniProtKB-EC"/>
</dbReference>
<dbReference type="InterPro" id="IPR006124">
    <property type="entry name" value="Metalloenzyme"/>
</dbReference>
<name>A0ABV2UB08_9ACTN</name>
<sequence>MAKTVIVVIDGFGIGAMPDAGTLRPGDLTADTCGHVLDHCREAFGRPLRLPVLSSLGLGLVHPHPDLARRTHLPVAAGRAALGYPGADTFAGHQTMMGADFSRVTVARLGDHLDEVTAALEAAGHRVAPLDGRPLLVVDDAVLVHDNLEADPGINWNASGRLEDLPFDGPGGILAIARTVRAVAPVARVIAVGGHADGPLTQFVRLGDAGTVGLDTPASGFYRNGGLAVQHLGAGIDHTRQLPDLAARAGIPVTLVGKAADILACEAAERHPAVQTADVLAHTLEAVRAPGDALVVANVQETDLAGHQQDAERYGRLLEQVDAGIAALLALLDAPGDRLIVTADHGNDPTIGHAYHTREYVPVLIHRPGADGVELLPDADSLADVGATAAVSLALDPAGLANGTTLRPGRHPA</sequence>
<accession>A0ABV2UB08</accession>
<keyword evidence="2" id="KW-0479">Metal-binding</keyword>
<comment type="similarity">
    <text evidence="1">Belongs to the phosphopentomutase family.</text>
</comment>
<evidence type="ECO:0000313" key="5">
    <source>
        <dbReference type="EMBL" id="MET8435041.1"/>
    </source>
</evidence>
<dbReference type="InterPro" id="IPR017850">
    <property type="entry name" value="Alkaline_phosphatase_core_sf"/>
</dbReference>
<evidence type="ECO:0000256" key="2">
    <source>
        <dbReference type="ARBA" id="ARBA00022723"/>
    </source>
</evidence>
<proteinExistence type="inferred from homology"/>
<dbReference type="Gene3D" id="3.40.720.10">
    <property type="entry name" value="Alkaline Phosphatase, subunit A"/>
    <property type="match status" value="2"/>
</dbReference>
<dbReference type="EMBL" id="JBEXIP010000015">
    <property type="protein sequence ID" value="MET8435041.1"/>
    <property type="molecule type" value="Genomic_DNA"/>
</dbReference>
<evidence type="ECO:0000259" key="4">
    <source>
        <dbReference type="Pfam" id="PF01676"/>
    </source>
</evidence>
<gene>
    <name evidence="5" type="ORF">ABZV61_20025</name>
</gene>
<dbReference type="InterPro" id="IPR010045">
    <property type="entry name" value="DeoB"/>
</dbReference>
<evidence type="ECO:0000256" key="3">
    <source>
        <dbReference type="ARBA" id="ARBA00023211"/>
    </source>
</evidence>
<dbReference type="Proteomes" id="UP001550044">
    <property type="component" value="Unassembled WGS sequence"/>
</dbReference>
<dbReference type="EC" id="5.4.2.7" evidence="5"/>
<dbReference type="PANTHER" id="PTHR21110">
    <property type="entry name" value="PHOSPHOPENTOMUTASE"/>
    <property type="match status" value="1"/>
</dbReference>
<keyword evidence="6" id="KW-1185">Reference proteome</keyword>
<dbReference type="PANTHER" id="PTHR21110:SF0">
    <property type="entry name" value="PHOSPHOPENTOMUTASE"/>
    <property type="match status" value="1"/>
</dbReference>
<evidence type="ECO:0000313" key="6">
    <source>
        <dbReference type="Proteomes" id="UP001550044"/>
    </source>
</evidence>
<dbReference type="Pfam" id="PF01676">
    <property type="entry name" value="Metalloenzyme"/>
    <property type="match status" value="1"/>
</dbReference>
<keyword evidence="3" id="KW-0464">Manganese</keyword>
<evidence type="ECO:0000256" key="1">
    <source>
        <dbReference type="ARBA" id="ARBA00010373"/>
    </source>
</evidence>
<feature type="domain" description="Metalloenzyme" evidence="4">
    <location>
        <begin position="271"/>
        <end position="396"/>
    </location>
</feature>
<organism evidence="5 6">
    <name type="scientific">Streptomyces sp. 900116325</name>
    <dbReference type="NCBI Taxonomy" id="3154295"/>
    <lineage>
        <taxon>Bacteria</taxon>
        <taxon>Bacillati</taxon>
        <taxon>Actinomycetota</taxon>
        <taxon>Actinomycetes</taxon>
        <taxon>Kitasatosporales</taxon>
        <taxon>Streptomycetaceae</taxon>
        <taxon>Streptomyces</taxon>
    </lineage>
</organism>
<comment type="caution">
    <text evidence="5">The sequence shown here is derived from an EMBL/GenBank/DDBJ whole genome shotgun (WGS) entry which is preliminary data.</text>
</comment>
<dbReference type="SUPFAM" id="SSF53649">
    <property type="entry name" value="Alkaline phosphatase-like"/>
    <property type="match status" value="1"/>
</dbReference>
<dbReference type="NCBIfam" id="NF009049">
    <property type="entry name" value="PRK12383.1"/>
    <property type="match status" value="1"/>
</dbReference>
<keyword evidence="5" id="KW-0413">Isomerase</keyword>